<dbReference type="Pfam" id="PF01457">
    <property type="entry name" value="Peptidase_M8"/>
    <property type="match status" value="1"/>
</dbReference>
<comment type="similarity">
    <text evidence="1">Belongs to the peptidase M8 family.</text>
</comment>
<keyword evidence="2" id="KW-0645">Protease</keyword>
<feature type="chain" id="PRO_5004841230" description="EGF-like domain-containing protein" evidence="11">
    <location>
        <begin position="18"/>
        <end position="683"/>
    </location>
</feature>
<feature type="binding site" evidence="8">
    <location>
        <position position="234"/>
    </location>
    <ligand>
        <name>Zn(2+)</name>
        <dbReference type="ChEBI" id="CHEBI:29105"/>
        <note>catalytic</note>
    </ligand>
</feature>
<feature type="binding site" evidence="8">
    <location>
        <position position="309"/>
    </location>
    <ligand>
        <name>Zn(2+)</name>
        <dbReference type="ChEBI" id="CHEBI:29105"/>
        <note>catalytic</note>
    </ligand>
</feature>
<keyword evidence="4" id="KW-0378">Hydrolase</keyword>
<feature type="binding site" evidence="8">
    <location>
        <position position="238"/>
    </location>
    <ligand>
        <name>Zn(2+)</name>
        <dbReference type="ChEBI" id="CHEBI:29105"/>
        <note>catalytic</note>
    </ligand>
</feature>
<evidence type="ECO:0000256" key="9">
    <source>
        <dbReference type="PROSITE-ProRule" id="PRU00076"/>
    </source>
</evidence>
<evidence type="ECO:0000256" key="5">
    <source>
        <dbReference type="ARBA" id="ARBA00022833"/>
    </source>
</evidence>
<dbReference type="GO" id="GO:0007155">
    <property type="term" value="P:cell adhesion"/>
    <property type="evidence" value="ECO:0007669"/>
    <property type="project" value="InterPro"/>
</dbReference>
<keyword evidence="10" id="KW-0812">Transmembrane</keyword>
<dbReference type="GO" id="GO:0005737">
    <property type="term" value="C:cytoplasm"/>
    <property type="evidence" value="ECO:0007669"/>
    <property type="project" value="TreeGrafter"/>
</dbReference>
<evidence type="ECO:0000256" key="11">
    <source>
        <dbReference type="SAM" id="SignalP"/>
    </source>
</evidence>
<keyword evidence="5 8" id="KW-0862">Zinc</keyword>
<feature type="active site" evidence="7">
    <location>
        <position position="235"/>
    </location>
</feature>
<evidence type="ECO:0000259" key="12">
    <source>
        <dbReference type="PROSITE" id="PS50026"/>
    </source>
</evidence>
<dbReference type="STRING" id="112090.W4GR53"/>
<dbReference type="PROSITE" id="PS01186">
    <property type="entry name" value="EGF_2"/>
    <property type="match status" value="1"/>
</dbReference>
<keyword evidence="10" id="KW-1133">Transmembrane helix</keyword>
<dbReference type="Gene3D" id="2.10.25.10">
    <property type="entry name" value="Laminin"/>
    <property type="match status" value="1"/>
</dbReference>
<gene>
    <name evidence="13" type="ORF">H257_04910</name>
</gene>
<dbReference type="GeneID" id="20806906"/>
<dbReference type="GO" id="GO:0016020">
    <property type="term" value="C:membrane"/>
    <property type="evidence" value="ECO:0007669"/>
    <property type="project" value="InterPro"/>
</dbReference>
<keyword evidence="6 8" id="KW-0482">Metalloprotease</keyword>
<evidence type="ECO:0000256" key="1">
    <source>
        <dbReference type="ARBA" id="ARBA00005860"/>
    </source>
</evidence>
<proteinExistence type="inferred from homology"/>
<dbReference type="InterPro" id="IPR001577">
    <property type="entry name" value="Peptidase_M8"/>
</dbReference>
<dbReference type="GO" id="GO:0006508">
    <property type="term" value="P:proteolysis"/>
    <property type="evidence" value="ECO:0007669"/>
    <property type="project" value="UniProtKB-KW"/>
</dbReference>
<evidence type="ECO:0000256" key="8">
    <source>
        <dbReference type="PIRSR" id="PIRSR601577-2"/>
    </source>
</evidence>
<dbReference type="VEuPathDB" id="FungiDB:H257_04910"/>
<evidence type="ECO:0000256" key="7">
    <source>
        <dbReference type="PIRSR" id="PIRSR601577-1"/>
    </source>
</evidence>
<dbReference type="RefSeq" id="XP_009827869.1">
    <property type="nucleotide sequence ID" value="XM_009829567.1"/>
</dbReference>
<feature type="domain" description="EGF-like" evidence="12">
    <location>
        <begin position="533"/>
        <end position="565"/>
    </location>
</feature>
<reference evidence="13" key="1">
    <citation type="submission" date="2013-12" db="EMBL/GenBank/DDBJ databases">
        <title>The Genome Sequence of Aphanomyces astaci APO3.</title>
        <authorList>
            <consortium name="The Broad Institute Genomics Platform"/>
            <person name="Russ C."/>
            <person name="Tyler B."/>
            <person name="van West P."/>
            <person name="Dieguez-Uribeondo J."/>
            <person name="Young S.K."/>
            <person name="Zeng Q."/>
            <person name="Gargeya S."/>
            <person name="Fitzgerald M."/>
            <person name="Abouelleil A."/>
            <person name="Alvarado L."/>
            <person name="Chapman S.B."/>
            <person name="Gainer-Dewar J."/>
            <person name="Goldberg J."/>
            <person name="Griggs A."/>
            <person name="Gujja S."/>
            <person name="Hansen M."/>
            <person name="Howarth C."/>
            <person name="Imamovic A."/>
            <person name="Ireland A."/>
            <person name="Larimer J."/>
            <person name="McCowan C."/>
            <person name="Murphy C."/>
            <person name="Pearson M."/>
            <person name="Poon T.W."/>
            <person name="Priest M."/>
            <person name="Roberts A."/>
            <person name="Saif S."/>
            <person name="Shea T."/>
            <person name="Sykes S."/>
            <person name="Wortman J."/>
            <person name="Nusbaum C."/>
            <person name="Birren B."/>
        </authorList>
    </citation>
    <scope>NUCLEOTIDE SEQUENCE [LARGE SCALE GENOMIC DNA]</scope>
    <source>
        <strain evidence="13">APO3</strain>
    </source>
</reference>
<dbReference type="PRINTS" id="PR00782">
    <property type="entry name" value="LSHMANOLYSIN"/>
</dbReference>
<feature type="signal peptide" evidence="11">
    <location>
        <begin position="1"/>
        <end position="17"/>
    </location>
</feature>
<dbReference type="AlphaFoldDB" id="W4GR53"/>
<dbReference type="Gene3D" id="3.10.170.20">
    <property type="match status" value="1"/>
</dbReference>
<dbReference type="PROSITE" id="PS50026">
    <property type="entry name" value="EGF_3"/>
    <property type="match status" value="1"/>
</dbReference>
<dbReference type="GO" id="GO:0004222">
    <property type="term" value="F:metalloendopeptidase activity"/>
    <property type="evidence" value="ECO:0007669"/>
    <property type="project" value="InterPro"/>
</dbReference>
<keyword evidence="9" id="KW-0245">EGF-like domain</keyword>
<dbReference type="InterPro" id="IPR000742">
    <property type="entry name" value="EGF"/>
</dbReference>
<dbReference type="GO" id="GO:0046872">
    <property type="term" value="F:metal ion binding"/>
    <property type="evidence" value="ECO:0007669"/>
    <property type="project" value="UniProtKB-KW"/>
</dbReference>
<keyword evidence="11" id="KW-0732">Signal</keyword>
<protein>
    <recommendedName>
        <fullName evidence="12">EGF-like domain-containing protein</fullName>
    </recommendedName>
</protein>
<keyword evidence="10" id="KW-0472">Membrane</keyword>
<evidence type="ECO:0000313" key="13">
    <source>
        <dbReference type="EMBL" id="ETV82200.1"/>
    </source>
</evidence>
<sequence length="683" mass="73203">MHIRSLVILLWTTVAVASSGDNDKCGHDHLIDRFMNSMDPASMQNHQILADVTPHDDGHNARRSLSAATYQPLRIAFDLSKLHTDHGFACTRVGDIVSLDGKNYNCTANDILTDDKLDFITGMLLPQAQDYFGSILSVPPVQTLKVDGLKCGNPTDWACCTGNFPAQFSTPGTPNADFLLHVTSRPVAAGIVAWAIPCNTDQYGRPVSAQVNFGPQKLSADPAKRMAQLGTILHELSHALGFSAMLFGSYKPRNTGEGPPVQQTNGPNGTKITHLVTPKVKQLAQEYFGCSTVPGGELQSDNALSYSSHWAKRLYLNEYMMATTSANPIYSAFTLAAFEDSGWYQVNYTRAQPLRYGHLAGCALATGRCTEWKAPLCYRSSDQDCTPDYTSKGVCNLGQFASPIPAAFQYFNSPTIGGTDDKANYCPRYVPLSGSDCRGFGATPSARGSLLEKIGLTSLCFRGALSKPSSSPPPASTLSSYCFAVQGCTPTALQVAVGTSVVSCPFNQSSIQVAVEDETGANYTGTITCPRNPRDLCSVNVCSNMGVWTSAGCVCTAGYTGVDCSALECPRNDVTSQVCSNQGTCVGGACQCDEDEATGVACSRPPLKKSMVVALMDLQHRVLLLCCFCAVAGGVVAMYRSRRARRASTFPKQTKMLYLQGGQDKGSYGTTQDTFVLSINNEV</sequence>
<dbReference type="OrthoDB" id="527990at2759"/>
<evidence type="ECO:0000256" key="4">
    <source>
        <dbReference type="ARBA" id="ARBA00022801"/>
    </source>
</evidence>
<dbReference type="Gene3D" id="2.10.55.10">
    <property type="entry name" value="Leishmanolysin domain 3"/>
    <property type="match status" value="1"/>
</dbReference>
<accession>W4GR53</accession>
<comment type="caution">
    <text evidence="9">Lacks conserved residue(s) required for the propagation of feature annotation.</text>
</comment>
<dbReference type="PANTHER" id="PTHR10942">
    <property type="entry name" value="LEISHMANOLYSIN-LIKE PEPTIDASE"/>
    <property type="match status" value="1"/>
</dbReference>
<dbReference type="PROSITE" id="PS00022">
    <property type="entry name" value="EGF_1"/>
    <property type="match status" value="1"/>
</dbReference>
<keyword evidence="3 8" id="KW-0479">Metal-binding</keyword>
<evidence type="ECO:0000256" key="3">
    <source>
        <dbReference type="ARBA" id="ARBA00022723"/>
    </source>
</evidence>
<dbReference type="Gene3D" id="3.90.132.10">
    <property type="entry name" value="Leishmanolysin , domain 2"/>
    <property type="match status" value="1"/>
</dbReference>
<organism evidence="13">
    <name type="scientific">Aphanomyces astaci</name>
    <name type="common">Crayfish plague agent</name>
    <dbReference type="NCBI Taxonomy" id="112090"/>
    <lineage>
        <taxon>Eukaryota</taxon>
        <taxon>Sar</taxon>
        <taxon>Stramenopiles</taxon>
        <taxon>Oomycota</taxon>
        <taxon>Saprolegniomycetes</taxon>
        <taxon>Saprolegniales</taxon>
        <taxon>Verrucalvaceae</taxon>
        <taxon>Aphanomyces</taxon>
    </lineage>
</organism>
<keyword evidence="9" id="KW-1015">Disulfide bond</keyword>
<dbReference type="EMBL" id="KI913122">
    <property type="protein sequence ID" value="ETV82200.1"/>
    <property type="molecule type" value="Genomic_DNA"/>
</dbReference>
<evidence type="ECO:0000256" key="2">
    <source>
        <dbReference type="ARBA" id="ARBA00022670"/>
    </source>
</evidence>
<evidence type="ECO:0000256" key="6">
    <source>
        <dbReference type="ARBA" id="ARBA00023049"/>
    </source>
</evidence>
<feature type="transmembrane region" description="Helical" evidence="10">
    <location>
        <begin position="622"/>
        <end position="639"/>
    </location>
</feature>
<name>W4GR53_APHAT</name>
<dbReference type="SUPFAM" id="SSF55486">
    <property type="entry name" value="Metalloproteases ('zincins'), catalytic domain"/>
    <property type="match status" value="1"/>
</dbReference>
<dbReference type="PANTHER" id="PTHR10942:SF0">
    <property type="entry name" value="LEISHMANOLYSIN-LIKE PEPTIDASE"/>
    <property type="match status" value="1"/>
</dbReference>
<feature type="disulfide bond" evidence="9">
    <location>
        <begin position="555"/>
        <end position="564"/>
    </location>
</feature>
<comment type="cofactor">
    <cofactor evidence="8">
        <name>Zn(2+)</name>
        <dbReference type="ChEBI" id="CHEBI:29105"/>
    </cofactor>
    <text evidence="8">Binds 1 zinc ion per subunit.</text>
</comment>
<evidence type="ECO:0000256" key="10">
    <source>
        <dbReference type="SAM" id="Phobius"/>
    </source>
</evidence>